<proteinExistence type="predicted"/>
<name>A0A1H6YLA8_9FIRM</name>
<dbReference type="NCBIfam" id="NF003302">
    <property type="entry name" value="PRK04302.1"/>
    <property type="match status" value="1"/>
</dbReference>
<dbReference type="InterPro" id="IPR000652">
    <property type="entry name" value="Triosephosphate_isomerase"/>
</dbReference>
<keyword evidence="1 2" id="KW-0413">Isomerase</keyword>
<dbReference type="RefSeq" id="WP_091830743.1">
    <property type="nucleotide sequence ID" value="NZ_FNZK01000006.1"/>
</dbReference>
<keyword evidence="3" id="KW-1185">Reference proteome</keyword>
<dbReference type="InterPro" id="IPR035990">
    <property type="entry name" value="TIM_sf"/>
</dbReference>
<protein>
    <submittedName>
        <fullName evidence="2">Triosephosphate isomerase</fullName>
    </submittedName>
</protein>
<dbReference type="Gene3D" id="3.20.20.70">
    <property type="entry name" value="Aldolase class I"/>
    <property type="match status" value="1"/>
</dbReference>
<organism evidence="2 3">
    <name type="scientific">Propionispira arboris</name>
    <dbReference type="NCBI Taxonomy" id="84035"/>
    <lineage>
        <taxon>Bacteria</taxon>
        <taxon>Bacillati</taxon>
        <taxon>Bacillota</taxon>
        <taxon>Negativicutes</taxon>
        <taxon>Selenomonadales</taxon>
        <taxon>Selenomonadaceae</taxon>
        <taxon>Propionispira</taxon>
    </lineage>
</organism>
<dbReference type="AlphaFoldDB" id="A0A1H6YLA8"/>
<dbReference type="InterPro" id="IPR013785">
    <property type="entry name" value="Aldolase_TIM"/>
</dbReference>
<dbReference type="SUPFAM" id="SSF51351">
    <property type="entry name" value="Triosephosphate isomerase (TIM)"/>
    <property type="match status" value="1"/>
</dbReference>
<dbReference type="GO" id="GO:0004807">
    <property type="term" value="F:triose-phosphate isomerase activity"/>
    <property type="evidence" value="ECO:0007669"/>
    <property type="project" value="InterPro"/>
</dbReference>
<dbReference type="Pfam" id="PF00121">
    <property type="entry name" value="TIM"/>
    <property type="match status" value="1"/>
</dbReference>
<gene>
    <name evidence="2" type="ORF">SAMN05660742_106165</name>
</gene>
<reference evidence="2 3" key="1">
    <citation type="submission" date="2016-10" db="EMBL/GenBank/DDBJ databases">
        <authorList>
            <person name="de Groot N.N."/>
        </authorList>
    </citation>
    <scope>NUCLEOTIDE SEQUENCE [LARGE SCALE GENOMIC DNA]</scope>
    <source>
        <strain evidence="2 3">DSM 2179</strain>
    </source>
</reference>
<evidence type="ECO:0000313" key="3">
    <source>
        <dbReference type="Proteomes" id="UP000199662"/>
    </source>
</evidence>
<dbReference type="Proteomes" id="UP000199662">
    <property type="component" value="Unassembled WGS sequence"/>
</dbReference>
<dbReference type="PROSITE" id="PS51440">
    <property type="entry name" value="TIM_2"/>
    <property type="match status" value="1"/>
</dbReference>
<evidence type="ECO:0000256" key="1">
    <source>
        <dbReference type="ARBA" id="ARBA00023235"/>
    </source>
</evidence>
<dbReference type="EMBL" id="FNZK01000006">
    <property type="protein sequence ID" value="SEJ37515.1"/>
    <property type="molecule type" value="Genomic_DNA"/>
</dbReference>
<sequence>MEEKIRTPFFMVNLKSYLYGKKSLELALEADKWAADKDFDVFFTASFADIRLIAEKTKNLIVTAQHMDALKAGRGMGYLVPEALKEAGAKAVFLNHAEHSLKLVDLVKTIGRAKEIGMYTVVCADSVKEAQAIALLDPDIILCEPTELIGTGNTSDQAYIKQTTDSIKKINPNILVMQAAGISTADDVYRTIMEGADGTGGTSGIVCAEDPKEMVKDMIEVIKKAKEDRGI</sequence>
<evidence type="ECO:0000313" key="2">
    <source>
        <dbReference type="EMBL" id="SEJ37515.1"/>
    </source>
</evidence>
<dbReference type="STRING" id="84035.SAMN05660742_106165"/>
<accession>A0A1H6YLA8</accession>